<accession>A0A3B0TF44</accession>
<dbReference type="InterPro" id="IPR008979">
    <property type="entry name" value="Galactose-bd-like_sf"/>
</dbReference>
<gene>
    <name evidence="5" type="ORF">MNBD_BACTEROID01-1958</name>
</gene>
<evidence type="ECO:0000256" key="1">
    <source>
        <dbReference type="ARBA" id="ARBA00007401"/>
    </source>
</evidence>
<dbReference type="Pfam" id="PF17132">
    <property type="entry name" value="Glyco_hydro_106"/>
    <property type="match status" value="1"/>
</dbReference>
<dbReference type="AlphaFoldDB" id="A0A3B0TF44"/>
<proteinExistence type="inferred from homology"/>
<evidence type="ECO:0000256" key="2">
    <source>
        <dbReference type="ARBA" id="ARBA00022729"/>
    </source>
</evidence>
<dbReference type="Gene3D" id="2.60.120.260">
    <property type="entry name" value="Galactose-binding domain-like"/>
    <property type="match status" value="1"/>
</dbReference>
<keyword evidence="2" id="KW-0732">Signal</keyword>
<sequence>MKNKAIIHWDKKSFNKEIGWRGIYPLYELREIYPDSVQVTPLHKDEIINLTDNFKDGILTWDAPQGDWTIIRYGYTCTGATTSTTSDGWGGLSLDHLSPQAFELFSNTVILPLVRGAQEAGNSVRFLQTDSWEMGVVNWTNNFPGEFKKFRGYDLEKYMPVLTGRVVGSREVSNRFLFDFRRTIGDLIAENHYKLFADLAHENGLGIHPESGGPHSAPVDALEVMGISDFPQGEFWARSNTHRVSDAERLAVKQSACVAHTNGKRFVAAEGPTSIGPQWERSPKDLKGLLDRVFCAGVNRIVWHTFTSSPKEFGLPGNEYFAGTHLNPNATWWNKSVDFIGYLNRCSFMLQQGLFVADVLQYYGDDVPNFVFLKDEFKDLNFGYDWDKCSKDILLGRVSVENGKLVLPDGMSYRILVLPNEEAINLGVLKKVETLVKKGLTVIARRPEKATGLTNYPESDREVLGIAGRLWGEIDGEDVTENTYGKGRVIWGQDINEVLAGMGVLPDFGFISTDEKTALDYIHRATDKQEIYFVVNRYARKGINDFKYRYLTGLPDRYEQVECKFRVTGKVPELWDPMTGKITKLSVYREEGGYTIVPLHFEPEGSKFIVFRKDPGRPHITKISKDGRSLFPDNQFEAKSNPYIEILNEGGQVHAYVSEPGVYELTWSDGNKSIVKAKTVVPGQIISGSWELSFNPVWGGPEKVVIDELKSWAEFKEAGIKYYSGTAIYHKTFPLSKKEIKNNKLLLDLGNVQEMASIKINGQQMPVKWSAPFVFDITGYAVAGINSLEVEVVNMWPNRLILDGRLPENERLTKTNIKKFEAGDAEKYLRVSGLLGPVKLRFVDRSCLKLK</sequence>
<evidence type="ECO:0000256" key="3">
    <source>
        <dbReference type="ARBA" id="ARBA00022801"/>
    </source>
</evidence>
<dbReference type="Pfam" id="PF02837">
    <property type="entry name" value="Glyco_hydro_2_N"/>
    <property type="match status" value="1"/>
</dbReference>
<dbReference type="PANTHER" id="PTHR43817:SF1">
    <property type="entry name" value="HYDROLASE, FAMILY 43, PUTATIVE (AFU_ORTHOLOGUE AFUA_3G01660)-RELATED"/>
    <property type="match status" value="1"/>
</dbReference>
<dbReference type="EMBL" id="UOEP01000063">
    <property type="protein sequence ID" value="VAW16568.1"/>
    <property type="molecule type" value="Genomic_DNA"/>
</dbReference>
<reference evidence="5" key="1">
    <citation type="submission" date="2018-06" db="EMBL/GenBank/DDBJ databases">
        <authorList>
            <person name="Zhirakovskaya E."/>
        </authorList>
    </citation>
    <scope>NUCLEOTIDE SEQUENCE</scope>
</reference>
<dbReference type="GO" id="GO:0004553">
    <property type="term" value="F:hydrolase activity, hydrolyzing O-glycosyl compounds"/>
    <property type="evidence" value="ECO:0007669"/>
    <property type="project" value="InterPro"/>
</dbReference>
<feature type="domain" description="Glycosyl hydrolases family 2 sugar binding" evidence="4">
    <location>
        <begin position="708"/>
        <end position="803"/>
    </location>
</feature>
<dbReference type="SUPFAM" id="SSF49785">
    <property type="entry name" value="Galactose-binding domain-like"/>
    <property type="match status" value="1"/>
</dbReference>
<name>A0A3B0TF44_9ZZZZ</name>
<comment type="similarity">
    <text evidence="1">Belongs to the glycosyl hydrolase 2 family.</text>
</comment>
<organism evidence="5">
    <name type="scientific">hydrothermal vent metagenome</name>
    <dbReference type="NCBI Taxonomy" id="652676"/>
    <lineage>
        <taxon>unclassified sequences</taxon>
        <taxon>metagenomes</taxon>
        <taxon>ecological metagenomes</taxon>
    </lineage>
</organism>
<evidence type="ECO:0000259" key="4">
    <source>
        <dbReference type="Pfam" id="PF02837"/>
    </source>
</evidence>
<dbReference type="PANTHER" id="PTHR43817">
    <property type="entry name" value="GLYCOSYL HYDROLASE"/>
    <property type="match status" value="1"/>
</dbReference>
<keyword evidence="3 5" id="KW-0378">Hydrolase</keyword>
<dbReference type="InterPro" id="IPR006104">
    <property type="entry name" value="Glyco_hydro_2_N"/>
</dbReference>
<protein>
    <submittedName>
        <fullName evidence="5">Putative glycosyslhydrolase</fullName>
    </submittedName>
</protein>
<dbReference type="NCBIfam" id="NF045579">
    <property type="entry name" value="rhamnoside_JR"/>
    <property type="match status" value="1"/>
</dbReference>
<evidence type="ECO:0000313" key="5">
    <source>
        <dbReference type="EMBL" id="VAW16568.1"/>
    </source>
</evidence>
<dbReference type="GO" id="GO:0005975">
    <property type="term" value="P:carbohydrate metabolic process"/>
    <property type="evidence" value="ECO:0007669"/>
    <property type="project" value="InterPro"/>
</dbReference>